<keyword evidence="3" id="KW-1185">Reference proteome</keyword>
<evidence type="ECO:0000259" key="1">
    <source>
        <dbReference type="Pfam" id="PF13472"/>
    </source>
</evidence>
<reference evidence="3" key="1">
    <citation type="submission" date="2017-06" db="EMBL/GenBank/DDBJ databases">
        <authorList>
            <person name="Varghese N."/>
            <person name="Submissions S."/>
        </authorList>
    </citation>
    <scope>NUCLEOTIDE SEQUENCE [LARGE SCALE GENOMIC DNA]</scope>
    <source>
        <strain evidence="3">DSM 45423</strain>
    </source>
</reference>
<feature type="domain" description="SGNH hydrolase-type esterase" evidence="1">
    <location>
        <begin position="21"/>
        <end position="207"/>
    </location>
</feature>
<dbReference type="InterPro" id="IPR013830">
    <property type="entry name" value="SGNH_hydro"/>
</dbReference>
<dbReference type="Pfam" id="PF13472">
    <property type="entry name" value="Lipase_GDSL_2"/>
    <property type="match status" value="1"/>
</dbReference>
<dbReference type="SUPFAM" id="SSF52266">
    <property type="entry name" value="SGNH hydrolase"/>
    <property type="match status" value="1"/>
</dbReference>
<accession>A0A239D365</accession>
<dbReference type="GO" id="GO:0016787">
    <property type="term" value="F:hydrolase activity"/>
    <property type="evidence" value="ECO:0007669"/>
    <property type="project" value="UniProtKB-KW"/>
</dbReference>
<dbReference type="EMBL" id="FZOH01000003">
    <property type="protein sequence ID" value="SNS26301.1"/>
    <property type="molecule type" value="Genomic_DNA"/>
</dbReference>
<dbReference type="Gene3D" id="3.40.50.1110">
    <property type="entry name" value="SGNH hydrolase"/>
    <property type="match status" value="1"/>
</dbReference>
<gene>
    <name evidence="2" type="ORF">SAMN04488107_1949</name>
</gene>
<name>A0A239D365_9ACTN</name>
<sequence>MTPACRAQDGPVPDSAPLYAALGDSISIDDYAGGPGRGGASLLFRNRDDDFPDWRGRDLVGRDPTTGFALLATDGATTRTLLQVQLPRLRALPRRPTLVTLTVGGNDLLSAYGDTAAAREVVAGVGAAVDTALAVIAGLLAPDGRVVVGTVYDPSDGTGDAARLGLPPWPDAVALIGELNRALREAAARHGAAVADVAATFSGHGLDVGDPTRPEARPAQRDLWFCRLIEPNAWGAGGVREAFWTALHAEATR</sequence>
<protein>
    <submittedName>
        <fullName evidence="2">GDSL-like Lipase/Acylhydrolase family protein</fullName>
    </submittedName>
</protein>
<proteinExistence type="predicted"/>
<dbReference type="AlphaFoldDB" id="A0A239D365"/>
<evidence type="ECO:0000313" key="2">
    <source>
        <dbReference type="EMBL" id="SNS26301.1"/>
    </source>
</evidence>
<dbReference type="Proteomes" id="UP000198386">
    <property type="component" value="Unassembled WGS sequence"/>
</dbReference>
<keyword evidence="2" id="KW-0378">Hydrolase</keyword>
<organism evidence="2 3">
    <name type="scientific">Geodermatophilus saharensis</name>
    <dbReference type="NCBI Taxonomy" id="1137994"/>
    <lineage>
        <taxon>Bacteria</taxon>
        <taxon>Bacillati</taxon>
        <taxon>Actinomycetota</taxon>
        <taxon>Actinomycetes</taxon>
        <taxon>Geodermatophilales</taxon>
        <taxon>Geodermatophilaceae</taxon>
        <taxon>Geodermatophilus</taxon>
    </lineage>
</organism>
<evidence type="ECO:0000313" key="3">
    <source>
        <dbReference type="Proteomes" id="UP000198386"/>
    </source>
</evidence>
<dbReference type="InterPro" id="IPR036514">
    <property type="entry name" value="SGNH_hydro_sf"/>
</dbReference>